<dbReference type="Proteomes" id="UP000813444">
    <property type="component" value="Unassembled WGS sequence"/>
</dbReference>
<dbReference type="PROSITE" id="PS50088">
    <property type="entry name" value="ANK_REPEAT"/>
    <property type="match status" value="1"/>
</dbReference>
<proteinExistence type="predicted"/>
<protein>
    <recommendedName>
        <fullName evidence="4">Ankyrin repeat protein</fullName>
    </recommendedName>
</protein>
<dbReference type="InterPro" id="IPR002110">
    <property type="entry name" value="Ankyrin_rpt"/>
</dbReference>
<dbReference type="EMBL" id="JAGPNK010000009">
    <property type="protein sequence ID" value="KAH7313767.1"/>
    <property type="molecule type" value="Genomic_DNA"/>
</dbReference>
<keyword evidence="1" id="KW-0040">ANK repeat</keyword>
<gene>
    <name evidence="2" type="ORF">B0I35DRAFT_278270</name>
</gene>
<dbReference type="AlphaFoldDB" id="A0A8K0STN8"/>
<evidence type="ECO:0000256" key="1">
    <source>
        <dbReference type="PROSITE-ProRule" id="PRU00023"/>
    </source>
</evidence>
<dbReference type="Pfam" id="PF12796">
    <property type="entry name" value="Ank_2"/>
    <property type="match status" value="1"/>
</dbReference>
<evidence type="ECO:0000313" key="3">
    <source>
        <dbReference type="Proteomes" id="UP000813444"/>
    </source>
</evidence>
<comment type="caution">
    <text evidence="2">The sequence shown here is derived from an EMBL/GenBank/DDBJ whole genome shotgun (WGS) entry which is preliminary data.</text>
</comment>
<name>A0A8K0STN8_9HYPO</name>
<dbReference type="InterPro" id="IPR036770">
    <property type="entry name" value="Ankyrin_rpt-contain_sf"/>
</dbReference>
<feature type="repeat" description="ANK" evidence="1">
    <location>
        <begin position="59"/>
        <end position="88"/>
    </location>
</feature>
<dbReference type="OrthoDB" id="341259at2759"/>
<dbReference type="PROSITE" id="PS50297">
    <property type="entry name" value="ANK_REP_REGION"/>
    <property type="match status" value="1"/>
</dbReference>
<dbReference type="SUPFAM" id="SSF48403">
    <property type="entry name" value="Ankyrin repeat"/>
    <property type="match status" value="1"/>
</dbReference>
<reference evidence="2" key="1">
    <citation type="journal article" date="2021" name="Nat. Commun.">
        <title>Genetic determinants of endophytism in the Arabidopsis root mycobiome.</title>
        <authorList>
            <person name="Mesny F."/>
            <person name="Miyauchi S."/>
            <person name="Thiergart T."/>
            <person name="Pickel B."/>
            <person name="Atanasova L."/>
            <person name="Karlsson M."/>
            <person name="Huettel B."/>
            <person name="Barry K.W."/>
            <person name="Haridas S."/>
            <person name="Chen C."/>
            <person name="Bauer D."/>
            <person name="Andreopoulos W."/>
            <person name="Pangilinan J."/>
            <person name="LaButti K."/>
            <person name="Riley R."/>
            <person name="Lipzen A."/>
            <person name="Clum A."/>
            <person name="Drula E."/>
            <person name="Henrissat B."/>
            <person name="Kohler A."/>
            <person name="Grigoriev I.V."/>
            <person name="Martin F.M."/>
            <person name="Hacquard S."/>
        </authorList>
    </citation>
    <scope>NUCLEOTIDE SEQUENCE</scope>
    <source>
        <strain evidence="2">MPI-CAGE-CH-0235</strain>
    </source>
</reference>
<sequence>MDNDGYDVALMLLEKGVDADSHSAFSESVLCMASAMNKHELVRLLLQHGAAVNENGGGEFGTPHHAALCAGNNTITKPLLEHGVDVHA</sequence>
<keyword evidence="3" id="KW-1185">Reference proteome</keyword>
<organism evidence="2 3">
    <name type="scientific">Stachybotrys elegans</name>
    <dbReference type="NCBI Taxonomy" id="80388"/>
    <lineage>
        <taxon>Eukaryota</taxon>
        <taxon>Fungi</taxon>
        <taxon>Dikarya</taxon>
        <taxon>Ascomycota</taxon>
        <taxon>Pezizomycotina</taxon>
        <taxon>Sordariomycetes</taxon>
        <taxon>Hypocreomycetidae</taxon>
        <taxon>Hypocreales</taxon>
        <taxon>Stachybotryaceae</taxon>
        <taxon>Stachybotrys</taxon>
    </lineage>
</organism>
<evidence type="ECO:0000313" key="2">
    <source>
        <dbReference type="EMBL" id="KAH7313767.1"/>
    </source>
</evidence>
<dbReference type="Gene3D" id="1.25.40.20">
    <property type="entry name" value="Ankyrin repeat-containing domain"/>
    <property type="match status" value="1"/>
</dbReference>
<evidence type="ECO:0008006" key="4">
    <source>
        <dbReference type="Google" id="ProtNLM"/>
    </source>
</evidence>
<dbReference type="SMART" id="SM00248">
    <property type="entry name" value="ANK"/>
    <property type="match status" value="2"/>
</dbReference>
<accession>A0A8K0STN8</accession>